<proteinExistence type="predicted"/>
<evidence type="ECO:0000313" key="2">
    <source>
        <dbReference type="EMBL" id="KIH60234.1"/>
    </source>
</evidence>
<accession>A0A0C2GMI9</accession>
<dbReference type="Proteomes" id="UP000054047">
    <property type="component" value="Unassembled WGS sequence"/>
</dbReference>
<gene>
    <name evidence="2" type="ORF">ANCDUO_09521</name>
</gene>
<name>A0A0C2GMI9_9BILA</name>
<feature type="signal peptide" evidence="1">
    <location>
        <begin position="1"/>
        <end position="23"/>
    </location>
</feature>
<dbReference type="AlphaFoldDB" id="A0A0C2GMI9"/>
<feature type="chain" id="PRO_5002149230" evidence="1">
    <location>
        <begin position="24"/>
        <end position="91"/>
    </location>
</feature>
<keyword evidence="3" id="KW-1185">Reference proteome</keyword>
<organism evidence="2 3">
    <name type="scientific">Ancylostoma duodenale</name>
    <dbReference type="NCBI Taxonomy" id="51022"/>
    <lineage>
        <taxon>Eukaryota</taxon>
        <taxon>Metazoa</taxon>
        <taxon>Ecdysozoa</taxon>
        <taxon>Nematoda</taxon>
        <taxon>Chromadorea</taxon>
        <taxon>Rhabditida</taxon>
        <taxon>Rhabditina</taxon>
        <taxon>Rhabditomorpha</taxon>
        <taxon>Strongyloidea</taxon>
        <taxon>Ancylostomatidae</taxon>
        <taxon>Ancylostomatinae</taxon>
        <taxon>Ancylostoma</taxon>
    </lineage>
</organism>
<sequence>MAKNMRVACFTVMLSDLFLSVVSNHLRGDVLKNQLIEKKMKEQNEQQSGKFVEIPKRTTAEKRLSDTLFAGEGHALGLLLELRSSKVYVVV</sequence>
<dbReference type="EMBL" id="KN731163">
    <property type="protein sequence ID" value="KIH60234.1"/>
    <property type="molecule type" value="Genomic_DNA"/>
</dbReference>
<protein>
    <submittedName>
        <fullName evidence="2">Uncharacterized protein</fullName>
    </submittedName>
</protein>
<reference evidence="2 3" key="1">
    <citation type="submission" date="2013-12" db="EMBL/GenBank/DDBJ databases">
        <title>Draft genome of the parsitic nematode Ancylostoma duodenale.</title>
        <authorList>
            <person name="Mitreva M."/>
        </authorList>
    </citation>
    <scope>NUCLEOTIDE SEQUENCE [LARGE SCALE GENOMIC DNA]</scope>
    <source>
        <strain evidence="2 3">Zhejiang</strain>
    </source>
</reference>
<keyword evidence="1" id="KW-0732">Signal</keyword>
<evidence type="ECO:0000256" key="1">
    <source>
        <dbReference type="SAM" id="SignalP"/>
    </source>
</evidence>
<evidence type="ECO:0000313" key="3">
    <source>
        <dbReference type="Proteomes" id="UP000054047"/>
    </source>
</evidence>